<reference evidence="1" key="7">
    <citation type="journal article" date="2005" name="Science">
        <title>The Transcriptional Landscape of the Mammalian Genome.</title>
        <authorList>
            <consortium name="The FANTOM Consortium"/>
            <consortium name="Riken Genome Exploration Research Group and Genome Science Group (Genome Network Project Core Group)"/>
        </authorList>
    </citation>
    <scope>NUCLEOTIDE SEQUENCE</scope>
    <source>
        <strain evidence="1">C57BL/6J</strain>
        <tissue evidence="1">Testis</tissue>
    </source>
</reference>
<proteinExistence type="evidence at transcript level"/>
<accession>Q3V0X9</accession>
<dbReference type="AlphaFoldDB" id="Q3V0X9"/>
<dbReference type="EMBL" id="AK132814">
    <property type="protein sequence ID" value="BAE21374.1"/>
    <property type="molecule type" value="mRNA"/>
</dbReference>
<evidence type="ECO:0000313" key="2">
    <source>
        <dbReference type="MGI" id="MGI:103170"/>
    </source>
</evidence>
<sequence length="113" mass="12111">MWVATGLSQLYHRLILPALGLPSLQVRSPTNARCAAKPSVRAPTSSLIAESTQASSPLAVTCVGRASRGRWISGGTERLSMDSNEYPGSPQHQLCNTTVRDVFPASLQPLLRP</sequence>
<reference evidence="1" key="8">
    <citation type="journal article" date="2005" name="Science">
        <title>Antisense Transcription in the Mammalian Transcriptome.</title>
        <authorList>
            <consortium name="RIKEN Genome Exploration Research Group and Genome Science Group (Genome Network Project Core Group) and the FANTOM Consortium"/>
        </authorList>
    </citation>
    <scope>NUCLEOTIDE SEQUENCE</scope>
    <source>
        <strain evidence="1">C57BL/6J</strain>
        <tissue evidence="1">Testis</tissue>
    </source>
</reference>
<reference evidence="1" key="3">
    <citation type="journal article" date="2000" name="Genome Res.">
        <title>RIKEN integrated sequence analysis (RISA) system--384-format sequencing pipeline with 384 multicapillary sequencer.</title>
        <authorList>
            <person name="Shibata K."/>
            <person name="Itoh M."/>
            <person name="Aizawa K."/>
            <person name="Nagaoka S."/>
            <person name="Sasaki N."/>
            <person name="Carninci P."/>
            <person name="Konno H."/>
            <person name="Akiyama J."/>
            <person name="Nishi K."/>
            <person name="Kitsunai T."/>
            <person name="Tashiro H."/>
            <person name="Itoh M."/>
            <person name="Sumi N."/>
            <person name="Ishii Y."/>
            <person name="Nakamura S."/>
            <person name="Hazama M."/>
            <person name="Nishine T."/>
            <person name="Harada A."/>
            <person name="Yamamoto R."/>
            <person name="Matsumoto H."/>
            <person name="Sakaguchi S."/>
            <person name="Ikegami T."/>
            <person name="Kashiwagi K."/>
            <person name="Fujiwake S."/>
            <person name="Inoue K."/>
            <person name="Togawa Y."/>
            <person name="Izawa M."/>
            <person name="Ohara E."/>
            <person name="Watahiki M."/>
            <person name="Yoneda Y."/>
            <person name="Ishikawa T."/>
            <person name="Ozawa K."/>
            <person name="Tanaka T."/>
            <person name="Matsuura S."/>
            <person name="Kawai J."/>
            <person name="Okazaki Y."/>
            <person name="Muramatsu M."/>
            <person name="Inoue Y."/>
            <person name="Kira A."/>
            <person name="Hayashizaki Y."/>
        </authorList>
    </citation>
    <scope>NUCLEOTIDE SEQUENCE</scope>
    <source>
        <strain evidence="1">C57BL/6J</strain>
        <tissue evidence="1">Testis</tissue>
    </source>
</reference>
<protein>
    <submittedName>
        <fullName evidence="1">Uncharacterized protein</fullName>
    </submittedName>
</protein>
<name>Q3V0X9_MOUSE</name>
<reference evidence="1" key="4">
    <citation type="journal article" date="2001" name="Nature">
        <title>Functional annotation of a full-length mouse cDNA collection.</title>
        <authorList>
            <consortium name="The RIKEN Genome Exploration Research Group Phase II Team and the FANTOM Consortium"/>
        </authorList>
    </citation>
    <scope>NUCLEOTIDE SEQUENCE</scope>
    <source>
        <strain evidence="1">C57BL/6J</strain>
        <tissue evidence="1">Testis</tissue>
    </source>
</reference>
<reference evidence="1" key="1">
    <citation type="journal article" date="1999" name="Methods Enzymol.">
        <title>High-efficiency full-length cDNA cloning.</title>
        <authorList>
            <person name="Carninci P."/>
            <person name="Hayashizaki Y."/>
        </authorList>
    </citation>
    <scope>NUCLEOTIDE SEQUENCE</scope>
    <source>
        <strain evidence="1">C57BL/6J</strain>
        <tissue evidence="1">Testis</tissue>
    </source>
</reference>
<dbReference type="AGR" id="MGI:103170"/>
<gene>
    <name evidence="2" type="primary">Gfi1</name>
</gene>
<reference evidence="1" key="5">
    <citation type="journal article" date="2002" name="Nature">
        <title>Analysis of the mouse transcriptome based on functional annotation of 60,770 full-length cDNAs.</title>
        <authorList>
            <consortium name="The FANTOM Consortium and the RIKEN Genome Exploration Research Group Phase I and II Team"/>
        </authorList>
    </citation>
    <scope>NUCLEOTIDE SEQUENCE</scope>
    <source>
        <strain evidence="1">C57BL/6J</strain>
        <tissue evidence="1">Testis</tissue>
    </source>
</reference>
<dbReference type="MGI" id="MGI:103170">
    <property type="gene designation" value="Gfi1"/>
</dbReference>
<reference evidence="1" key="6">
    <citation type="submission" date="2004-03" db="EMBL/GenBank/DDBJ databases">
        <authorList>
            <person name="Arakawa T."/>
            <person name="Carninci P."/>
            <person name="Fukuda S."/>
            <person name="Hashizume W."/>
            <person name="Hayashida K."/>
            <person name="Hori F."/>
            <person name="Iida J."/>
            <person name="Imamura K."/>
            <person name="Imotani K."/>
            <person name="Itoh M."/>
            <person name="Kanagawa S."/>
            <person name="Kawai J."/>
            <person name="Kojima M."/>
            <person name="Konno H."/>
            <person name="Murata M."/>
            <person name="Nakamura M."/>
            <person name="Ninomiya N."/>
            <person name="Nishiyori H."/>
            <person name="Nomura K."/>
            <person name="Ohno M."/>
            <person name="Sakazume N."/>
            <person name="Sano H."/>
            <person name="Sasaki D."/>
            <person name="Shibata K."/>
            <person name="Shiraki T."/>
            <person name="Tagami M."/>
            <person name="Tagami Y."/>
            <person name="Waki K."/>
            <person name="Watahiki A."/>
            <person name="Muramatsu M."/>
            <person name="Hayashizaki Y."/>
        </authorList>
    </citation>
    <scope>NUCLEOTIDE SEQUENCE</scope>
    <source>
        <strain evidence="1">C57BL/6J</strain>
        <tissue evidence="1">Testis</tissue>
    </source>
</reference>
<reference evidence="1" key="2">
    <citation type="journal article" date="2000" name="Genome Res.">
        <title>Normalization and subtraction of cap-trapper-selected cDNAs to prepare full-length cDNA libraries for rapid discovery of new genes.</title>
        <authorList>
            <person name="Carninci P."/>
            <person name="Shibata Y."/>
            <person name="Hayatsu N."/>
            <person name="Sugahara Y."/>
            <person name="Shibata K."/>
            <person name="Itoh M."/>
            <person name="Konno H."/>
            <person name="Okazaki Y."/>
            <person name="Muramatsu M."/>
            <person name="Hayashizaki Y."/>
        </authorList>
    </citation>
    <scope>NUCLEOTIDE SEQUENCE</scope>
    <source>
        <strain evidence="1">C57BL/6J</strain>
        <tissue evidence="1">Testis</tissue>
    </source>
</reference>
<evidence type="ECO:0000313" key="1">
    <source>
        <dbReference type="EMBL" id="BAE21374.1"/>
    </source>
</evidence>
<organism evidence="1">
    <name type="scientific">Mus musculus</name>
    <name type="common">Mouse</name>
    <dbReference type="NCBI Taxonomy" id="10090"/>
    <lineage>
        <taxon>Eukaryota</taxon>
        <taxon>Metazoa</taxon>
        <taxon>Chordata</taxon>
        <taxon>Craniata</taxon>
        <taxon>Vertebrata</taxon>
        <taxon>Euteleostomi</taxon>
        <taxon>Mammalia</taxon>
        <taxon>Eutheria</taxon>
        <taxon>Euarchontoglires</taxon>
        <taxon>Glires</taxon>
        <taxon>Rodentia</taxon>
        <taxon>Myomorpha</taxon>
        <taxon>Muroidea</taxon>
        <taxon>Muridae</taxon>
        <taxon>Murinae</taxon>
        <taxon>Mus</taxon>
        <taxon>Mus</taxon>
    </lineage>
</organism>